<dbReference type="Proteomes" id="UP000317303">
    <property type="component" value="Unassembled WGS sequence"/>
</dbReference>
<proteinExistence type="predicted"/>
<gene>
    <name evidence="3" type="ORF">JD82_03052</name>
</gene>
<evidence type="ECO:0000313" key="3">
    <source>
        <dbReference type="EMBL" id="TWH21197.1"/>
    </source>
</evidence>
<dbReference type="InterPro" id="IPR008302">
    <property type="entry name" value="NamZ"/>
</dbReference>
<dbReference type="GO" id="GO:0033922">
    <property type="term" value="F:peptidoglycan beta-N-acetylmuramidase activity"/>
    <property type="evidence" value="ECO:0007669"/>
    <property type="project" value="InterPro"/>
</dbReference>
<sequence length="304" mass="33721">MYDAYGATADELAGMYRKARVDTVVFDIADVGSRFYTYIWSMYTGMVAAAKAGAEFVVLDRPNPIGGSAFGPTLDPAFSSGVGLKPIVLQHGMTAGELARLFNDEFLPEDGGKLENLDVVEVEGWKRDRLFAETNLVWTPPSPNMPTPNTALAYPGTCLFEGTVFSEGRGTTNPFEILGAPGVDWKWREALQEQNLPGVVFRETYFVPTFGKFTDEQCGGVQINITDPQAFEPIRTGIALIVTAKRVHPKLFGWREDNFIDKLFGSDRLRTMVDAGAGVDEIVGSWSDDTAQFRRNREKYLIYR</sequence>
<dbReference type="EMBL" id="VLJV01000001">
    <property type="protein sequence ID" value="TWH21197.1"/>
    <property type="molecule type" value="Genomic_DNA"/>
</dbReference>
<reference evidence="3 4" key="1">
    <citation type="submission" date="2019-07" db="EMBL/GenBank/DDBJ databases">
        <title>R&amp;d 2014.</title>
        <authorList>
            <person name="Klenk H.-P."/>
        </authorList>
    </citation>
    <scope>NUCLEOTIDE SEQUENCE [LARGE SCALE GENOMIC DNA]</scope>
    <source>
        <strain evidence="3 4">DSM 43194</strain>
    </source>
</reference>
<evidence type="ECO:0000259" key="1">
    <source>
        <dbReference type="Pfam" id="PF07075"/>
    </source>
</evidence>
<dbReference type="Gene3D" id="3.40.50.12170">
    <property type="entry name" value="Uncharacterised protein PF07075, DUF1343"/>
    <property type="match status" value="1"/>
</dbReference>
<dbReference type="PANTHER" id="PTHR42915">
    <property type="entry name" value="HYPOTHETICAL 460 KDA PROTEIN IN FEUA-SIGW INTERGENIC REGION [PRECURSOR]"/>
    <property type="match status" value="1"/>
</dbReference>
<comment type="caution">
    <text evidence="3">The sequence shown here is derived from an EMBL/GenBank/DDBJ whole genome shotgun (WGS) entry which is preliminary data.</text>
</comment>
<feature type="domain" description="Peptidoglycan beta-N-acetylmuramidase NamZ N-terminal" evidence="1">
    <location>
        <begin position="2"/>
        <end position="148"/>
    </location>
</feature>
<evidence type="ECO:0000313" key="4">
    <source>
        <dbReference type="Proteomes" id="UP000317303"/>
    </source>
</evidence>
<dbReference type="AlphaFoldDB" id="A0A660CH48"/>
<name>A0A660CH48_9PSEU</name>
<dbReference type="InterPro" id="IPR048503">
    <property type="entry name" value="NamZ_C"/>
</dbReference>
<dbReference type="Gene3D" id="3.90.1150.140">
    <property type="match status" value="1"/>
</dbReference>
<organism evidence="3 4">
    <name type="scientific">Prauserella rugosa</name>
    <dbReference type="NCBI Taxonomy" id="43354"/>
    <lineage>
        <taxon>Bacteria</taxon>
        <taxon>Bacillati</taxon>
        <taxon>Actinomycetota</taxon>
        <taxon>Actinomycetes</taxon>
        <taxon>Pseudonocardiales</taxon>
        <taxon>Pseudonocardiaceae</taxon>
        <taxon>Prauserella</taxon>
    </lineage>
</organism>
<feature type="domain" description="Peptidoglycan beta-N-acetylmuramidase NamZ C-terminal" evidence="2">
    <location>
        <begin position="152"/>
        <end position="303"/>
    </location>
</feature>
<accession>A0A660CH48</accession>
<evidence type="ECO:0000259" key="2">
    <source>
        <dbReference type="Pfam" id="PF20732"/>
    </source>
</evidence>
<dbReference type="Pfam" id="PF07075">
    <property type="entry name" value="NamZ_N"/>
    <property type="match status" value="1"/>
</dbReference>
<protein>
    <submittedName>
        <fullName evidence="3">Uncharacterized protein YbbC (DUF1343 family)</fullName>
    </submittedName>
</protein>
<keyword evidence="4" id="KW-1185">Reference proteome</keyword>
<dbReference type="PANTHER" id="PTHR42915:SF1">
    <property type="entry name" value="PEPTIDOGLYCAN BETA-N-ACETYLMURAMIDASE NAMZ"/>
    <property type="match status" value="1"/>
</dbReference>
<dbReference type="Pfam" id="PF20732">
    <property type="entry name" value="NamZ_C"/>
    <property type="match status" value="1"/>
</dbReference>
<dbReference type="InterPro" id="IPR048502">
    <property type="entry name" value="NamZ_N"/>
</dbReference>